<feature type="transmembrane region" description="Helical" evidence="1">
    <location>
        <begin position="54"/>
        <end position="71"/>
    </location>
</feature>
<organism evidence="2 3">
    <name type="scientific">Marinibactrum halimedae</name>
    <dbReference type="NCBI Taxonomy" id="1444977"/>
    <lineage>
        <taxon>Bacteria</taxon>
        <taxon>Pseudomonadati</taxon>
        <taxon>Pseudomonadota</taxon>
        <taxon>Gammaproteobacteria</taxon>
        <taxon>Cellvibrionales</taxon>
        <taxon>Cellvibrionaceae</taxon>
        <taxon>Marinibactrum</taxon>
    </lineage>
</organism>
<name>A0AA37WMX7_9GAMM</name>
<comment type="caution">
    <text evidence="2">The sequence shown here is derived from an EMBL/GenBank/DDBJ whole genome shotgun (WGS) entry which is preliminary data.</text>
</comment>
<keyword evidence="1" id="KW-0812">Transmembrane</keyword>
<feature type="transmembrane region" description="Helical" evidence="1">
    <location>
        <begin position="25"/>
        <end position="42"/>
    </location>
</feature>
<feature type="transmembrane region" description="Helical" evidence="1">
    <location>
        <begin position="159"/>
        <end position="176"/>
    </location>
</feature>
<reference evidence="2 3" key="1">
    <citation type="journal article" date="2014" name="Int. J. Syst. Evol. Microbiol.">
        <title>Complete genome sequence of Corynebacterium casei LMG S-19264T (=DSM 44701T), isolated from a smear-ripened cheese.</title>
        <authorList>
            <consortium name="US DOE Joint Genome Institute (JGI-PGF)"/>
            <person name="Walter F."/>
            <person name="Albersmeier A."/>
            <person name="Kalinowski J."/>
            <person name="Ruckert C."/>
        </authorList>
    </citation>
    <scope>NUCLEOTIDE SEQUENCE [LARGE SCALE GENOMIC DNA]</scope>
    <source>
        <strain evidence="2 3">NBRC 110095</strain>
    </source>
</reference>
<protein>
    <recommendedName>
        <fullName evidence="4">DUF3429 domain-containing protein</fullName>
    </recommendedName>
</protein>
<evidence type="ECO:0000313" key="3">
    <source>
        <dbReference type="Proteomes" id="UP001156870"/>
    </source>
</evidence>
<evidence type="ECO:0008006" key="4">
    <source>
        <dbReference type="Google" id="ProtNLM"/>
    </source>
</evidence>
<proteinExistence type="predicted"/>
<dbReference type="AlphaFoldDB" id="A0AA37WMX7"/>
<dbReference type="EMBL" id="BSPD01000061">
    <property type="protein sequence ID" value="GLS26823.1"/>
    <property type="molecule type" value="Genomic_DNA"/>
</dbReference>
<keyword evidence="3" id="KW-1185">Reference proteome</keyword>
<dbReference type="Proteomes" id="UP001156870">
    <property type="component" value="Unassembled WGS sequence"/>
</dbReference>
<dbReference type="Pfam" id="PF11911">
    <property type="entry name" value="DUF3429"/>
    <property type="match status" value="1"/>
</dbReference>
<accession>A0AA37WMX7</accession>
<keyword evidence="1" id="KW-0472">Membrane</keyword>
<gene>
    <name evidence="2" type="ORF">GCM10007877_25420</name>
</gene>
<dbReference type="RefSeq" id="WP_232594973.1">
    <property type="nucleotide sequence ID" value="NZ_BSPD01000061.1"/>
</dbReference>
<dbReference type="InterPro" id="IPR021836">
    <property type="entry name" value="DUF3429"/>
</dbReference>
<keyword evidence="1" id="KW-1133">Transmembrane helix</keyword>
<evidence type="ECO:0000313" key="2">
    <source>
        <dbReference type="EMBL" id="GLS26823.1"/>
    </source>
</evidence>
<feature type="transmembrane region" description="Helical" evidence="1">
    <location>
        <begin position="113"/>
        <end position="139"/>
    </location>
</feature>
<evidence type="ECO:0000256" key="1">
    <source>
        <dbReference type="SAM" id="Phobius"/>
    </source>
</evidence>
<sequence>MSNPLPHSSNQAHHTNFLPSQVEQLGYAGLLPFIVGAIAPWIAPDLEKLMITGFRAYSTAILSFLAGSLWYQGLEAHRASSTQDESDTSSTNQSPLSTVSASAHTTMAIVFSLWAWVSFLLPQNIGIALAALGFIVLFYWETHCSHYKYPLYIAMRQKLTWIVAASHLFCWFNSIHTI</sequence>